<dbReference type="RefSeq" id="WP_235838850.1">
    <property type="nucleotide sequence ID" value="NZ_MLBF01000028.1"/>
</dbReference>
<evidence type="ECO:0000256" key="3">
    <source>
        <dbReference type="ARBA" id="ARBA00012982"/>
    </source>
</evidence>
<dbReference type="GO" id="GO:0070497">
    <property type="term" value="F:6-carboxytetrahydropterin synthase activity"/>
    <property type="evidence" value="ECO:0007669"/>
    <property type="project" value="UniProtKB-EC"/>
</dbReference>
<comment type="pathway">
    <text evidence="1">Purine metabolism; 7-cyano-7-deazaguanine biosynthesis.</text>
</comment>
<name>A0A1Q8QRK7_9FIRM</name>
<dbReference type="Proteomes" id="UP000186102">
    <property type="component" value="Unassembled WGS sequence"/>
</dbReference>
<comment type="caution">
    <text evidence="7">The sequence shown here is derived from an EMBL/GenBank/DDBJ whole genome shotgun (WGS) entry which is preliminary data.</text>
</comment>
<dbReference type="PANTHER" id="PTHR12589">
    <property type="entry name" value="PYRUVOYL TETRAHYDROBIOPTERIN SYNTHASE"/>
    <property type="match status" value="1"/>
</dbReference>
<sequence length="173" mass="20237">MEIIVKRGIFPRFILPKLKMNFRFVDISFSFVNNNGKMDCKMSNKEYKMFQVCVQMHFDAAHFIRNYDGKCANLHGHRWNVVVCIEGRELDDLGMLIDFSEVKKAMRKSLTLLDHSLLNDLPSFGPQGVNPTAEHLAQFMFRELQNDLVLGDKRLAWVKIYESPDTWTIFKED</sequence>
<comment type="catalytic activity">
    <reaction evidence="6">
        <text>7,8-dihydroneopterin 3'-triphosphate + H2O = 6-carboxy-5,6,7,8-tetrahydropterin + triphosphate + acetaldehyde + 2 H(+)</text>
        <dbReference type="Rhea" id="RHEA:27966"/>
        <dbReference type="ChEBI" id="CHEBI:15343"/>
        <dbReference type="ChEBI" id="CHEBI:15377"/>
        <dbReference type="ChEBI" id="CHEBI:15378"/>
        <dbReference type="ChEBI" id="CHEBI:18036"/>
        <dbReference type="ChEBI" id="CHEBI:58462"/>
        <dbReference type="ChEBI" id="CHEBI:61032"/>
        <dbReference type="EC" id="4.1.2.50"/>
    </reaction>
</comment>
<keyword evidence="8" id="KW-1185">Reference proteome</keyword>
<accession>A0A1Q8QRK7</accession>
<dbReference type="EMBL" id="MLBF01000028">
    <property type="protein sequence ID" value="OLN29975.1"/>
    <property type="molecule type" value="Genomic_DNA"/>
</dbReference>
<evidence type="ECO:0000313" key="8">
    <source>
        <dbReference type="Proteomes" id="UP000186102"/>
    </source>
</evidence>
<dbReference type="InterPro" id="IPR007115">
    <property type="entry name" value="6-PTP_synth/QueD"/>
</dbReference>
<dbReference type="PANTHER" id="PTHR12589:SF8">
    <property type="entry name" value="6-CARBOXY-5,6,7,8-TETRAHYDROPTERIN SYNTHASE"/>
    <property type="match status" value="1"/>
</dbReference>
<organism evidence="7 8">
    <name type="scientific">Desulfosporosinus metallidurans</name>
    <dbReference type="NCBI Taxonomy" id="1888891"/>
    <lineage>
        <taxon>Bacteria</taxon>
        <taxon>Bacillati</taxon>
        <taxon>Bacillota</taxon>
        <taxon>Clostridia</taxon>
        <taxon>Eubacteriales</taxon>
        <taxon>Desulfitobacteriaceae</taxon>
        <taxon>Desulfosporosinus</taxon>
    </lineage>
</organism>
<dbReference type="STRING" id="1888891.DSOL_3315"/>
<gene>
    <name evidence="7" type="ORF">DSOL_3315</name>
</gene>
<dbReference type="AlphaFoldDB" id="A0A1Q8QRK7"/>
<dbReference type="Gene3D" id="3.30.479.10">
    <property type="entry name" value="6-pyruvoyl tetrahydropterin synthase/QueD"/>
    <property type="match status" value="1"/>
</dbReference>
<comment type="similarity">
    <text evidence="2">Belongs to the PTPS family. QueD subfamily.</text>
</comment>
<evidence type="ECO:0000256" key="5">
    <source>
        <dbReference type="ARBA" id="ARBA00031449"/>
    </source>
</evidence>
<evidence type="ECO:0000256" key="2">
    <source>
        <dbReference type="ARBA" id="ARBA00008900"/>
    </source>
</evidence>
<proteinExistence type="inferred from homology"/>
<dbReference type="EC" id="4.1.2.50" evidence="3"/>
<dbReference type="NCBIfam" id="TIGR03367">
    <property type="entry name" value="queuosine_QueD"/>
    <property type="match status" value="1"/>
</dbReference>
<reference evidence="7 8" key="1">
    <citation type="submission" date="2016-09" db="EMBL/GenBank/DDBJ databases">
        <title>Complete genome of Desulfosporosinus sp. OL.</title>
        <authorList>
            <person name="Mardanov A."/>
            <person name="Beletsky A."/>
            <person name="Panova A."/>
            <person name="Karnachuk O."/>
            <person name="Ravin N."/>
        </authorList>
    </citation>
    <scope>NUCLEOTIDE SEQUENCE [LARGE SCALE GENOMIC DNA]</scope>
    <source>
        <strain evidence="7 8">OL</strain>
    </source>
</reference>
<evidence type="ECO:0000256" key="6">
    <source>
        <dbReference type="ARBA" id="ARBA00048807"/>
    </source>
</evidence>
<dbReference type="InterPro" id="IPR038418">
    <property type="entry name" value="6-PTP_synth/QueD_sf"/>
</dbReference>
<dbReference type="Pfam" id="PF01242">
    <property type="entry name" value="PTPS"/>
    <property type="match status" value="1"/>
</dbReference>
<protein>
    <recommendedName>
        <fullName evidence="4">6-carboxy-5,6,7,8-tetrahydropterin synthase</fullName>
        <ecNumber evidence="3">4.1.2.50</ecNumber>
    </recommendedName>
    <alternativeName>
        <fullName evidence="5">Queuosine biosynthesis protein QueD</fullName>
    </alternativeName>
</protein>
<dbReference type="UniPathway" id="UPA00391"/>
<dbReference type="SUPFAM" id="SSF55620">
    <property type="entry name" value="Tetrahydrobiopterin biosynthesis enzymes-like"/>
    <property type="match status" value="1"/>
</dbReference>
<evidence type="ECO:0000313" key="7">
    <source>
        <dbReference type="EMBL" id="OLN29975.1"/>
    </source>
</evidence>
<evidence type="ECO:0000256" key="4">
    <source>
        <dbReference type="ARBA" id="ARBA00018141"/>
    </source>
</evidence>
<evidence type="ECO:0000256" key="1">
    <source>
        <dbReference type="ARBA" id="ARBA00005061"/>
    </source>
</evidence>